<reference evidence="3" key="1">
    <citation type="journal article" date="2010" name="PLoS ONE">
        <title>The complete genome sequence of Cupriavidus metallidurans strain CH34, a master survivalist in harsh and anthropogenic environments.</title>
        <authorList>
            <person name="Janssen P.J."/>
            <person name="Van Houdt R."/>
            <person name="Moors H."/>
            <person name="Monsieurs P."/>
            <person name="Morin N."/>
            <person name="Michaux A."/>
            <person name="Benotmane M.A."/>
            <person name="Leys N."/>
            <person name="Vallaeys T."/>
            <person name="Lapidus A."/>
            <person name="Monchy S."/>
            <person name="Medigue C."/>
            <person name="Taghavi S."/>
            <person name="McCorkle S."/>
            <person name="Dunn J."/>
            <person name="van der Lelie D."/>
            <person name="Mergeay M."/>
        </authorList>
    </citation>
    <scope>NUCLEOTIDE SEQUENCE [LARGE SCALE GENOMIC DNA]</scope>
    <source>
        <strain evidence="3">ATCC 43123 / DSM 2839 / NBRC 102507 / CH34</strain>
    </source>
</reference>
<evidence type="ECO:0000259" key="1">
    <source>
        <dbReference type="Pfam" id="PF23343"/>
    </source>
</evidence>
<dbReference type="InterPro" id="IPR056906">
    <property type="entry name" value="ORF2/G2P_dom"/>
</dbReference>
<dbReference type="EMBL" id="CP000353">
    <property type="protein sequence ID" value="ABF11353.1"/>
    <property type="molecule type" value="Genomic_DNA"/>
</dbReference>
<gene>
    <name evidence="2" type="ordered locus">Rmet_4488</name>
</gene>
<proteinExistence type="predicted"/>
<dbReference type="AlphaFoldDB" id="Q1LES3"/>
<accession>Q1LES3</accession>
<organism evidence="2 3">
    <name type="scientific">Cupriavidus metallidurans (strain ATCC 43123 / DSM 2839 / NBRC 102507 / CH34)</name>
    <name type="common">Ralstonia metallidurans</name>
    <dbReference type="NCBI Taxonomy" id="266264"/>
    <lineage>
        <taxon>Bacteria</taxon>
        <taxon>Pseudomonadati</taxon>
        <taxon>Pseudomonadota</taxon>
        <taxon>Betaproteobacteria</taxon>
        <taxon>Burkholderiales</taxon>
        <taxon>Burkholderiaceae</taxon>
        <taxon>Cupriavidus</taxon>
    </lineage>
</organism>
<dbReference type="KEGG" id="rme:Rmet_4488"/>
<keyword evidence="3" id="KW-1185">Reference proteome</keyword>
<evidence type="ECO:0000313" key="3">
    <source>
        <dbReference type="Proteomes" id="UP000002429"/>
    </source>
</evidence>
<evidence type="ECO:0000313" key="2">
    <source>
        <dbReference type="EMBL" id="ABF11353.1"/>
    </source>
</evidence>
<geneLocation type="plasmid" evidence="2 3">
    <name>megaplasmid</name>
</geneLocation>
<protein>
    <recommendedName>
        <fullName evidence="1">Replication-associated protein ORF2/G2P domain-containing protein</fullName>
    </recommendedName>
</protein>
<dbReference type="RefSeq" id="WP_011518951.1">
    <property type="nucleotide sequence ID" value="NC_007974.2"/>
</dbReference>
<dbReference type="eggNOG" id="ENOG5032QU2">
    <property type="taxonomic scope" value="Bacteria"/>
</dbReference>
<feature type="domain" description="Replication-associated protein ORF2/G2P" evidence="1">
    <location>
        <begin position="90"/>
        <end position="203"/>
    </location>
</feature>
<name>Q1LES3_CUPMC</name>
<sequence>MDEAIVGQDWETGEVFREGITVRVRHMTNGQVEINGFPTTAWRRINDARLRGQQLGTKRGESEHRERNEDISVRRATQQIRLRCKQICANSMITLTTRENIQEIERFYPLCKEFFRRMRLHGEFHYVAVPERQKRGAWHLHVACQGKVAKRLIIAVWLRVVGGKGNGYCHVSNPGRSDSQRGNGKRWESHRLAAYISKYIAKDVSGRELNDKRYWTSRGIVVPEKQDWGTWIDHPSMYDAARPVLEYLQGVAGLDDLVAHISVKGNSFWFATGPRFFGPMPPAIEPVA</sequence>
<keyword evidence="2" id="KW-0614">Plasmid</keyword>
<dbReference type="Pfam" id="PF23343">
    <property type="entry name" value="REP_ORF2-G2P"/>
    <property type="match status" value="1"/>
</dbReference>
<dbReference type="Proteomes" id="UP000002429">
    <property type="component" value="Plasmid megaplasmid"/>
</dbReference>
<dbReference type="HOGENOM" id="CLU_070321_0_0_4"/>